<protein>
    <recommendedName>
        <fullName evidence="1">DUF4935 domain-containing protein</fullName>
    </recommendedName>
</protein>
<gene>
    <name evidence="2" type="ORF">MNBD_DELTA01-63</name>
</gene>
<name>A0A3B0QKJ3_9ZZZZ</name>
<evidence type="ECO:0000313" key="2">
    <source>
        <dbReference type="EMBL" id="VAV82350.1"/>
    </source>
</evidence>
<dbReference type="Pfam" id="PF16289">
    <property type="entry name" value="PIN_12"/>
    <property type="match status" value="1"/>
</dbReference>
<dbReference type="InterPro" id="IPR032557">
    <property type="entry name" value="DUF4935"/>
</dbReference>
<feature type="domain" description="DUF4935" evidence="1">
    <location>
        <begin position="10"/>
        <end position="169"/>
    </location>
</feature>
<accession>A0A3B0QKJ3</accession>
<organism evidence="2">
    <name type="scientific">hydrothermal vent metagenome</name>
    <dbReference type="NCBI Taxonomy" id="652676"/>
    <lineage>
        <taxon>unclassified sequences</taxon>
        <taxon>metagenomes</taxon>
        <taxon>ecological metagenomes</taxon>
    </lineage>
</organism>
<proteinExistence type="predicted"/>
<reference evidence="2" key="1">
    <citation type="submission" date="2018-06" db="EMBL/GenBank/DDBJ databases">
        <authorList>
            <person name="Zhirakovskaya E."/>
        </authorList>
    </citation>
    <scope>NUCLEOTIDE SEQUENCE</scope>
</reference>
<sequence length="389" mass="45855">MNTQQIKINIIFDTSILFTNDTYQLISHNLKKLIEDFTEKDDLEITWHLPEVVKKERQYQIEENVKKKRKEFISAQKGLTPFLESSTQIKEDSIQKTIEELIEADIKKYEIQISLLDCNVVDWNKLISNSCDRLSPFEEVEKGEKGFRDALILETMYQFAQGLEKHSESMTLCVVRDKRLCKALLTRTDSISNIKIFEDLLKCRSFMNIQLASQNEEAMEIILKKAKTFFYKPEDSKSFYYHEKIGQMILTELSDFLTRMHGDDFKRDKFFWDIKDPIFEDFENNRIHFASKVHVHSEVFRHGYGVTFGESVGDTYSLGEFYLHQNNYDVISERNGEIIACKKRDIIHYVDIFEVCWSAKVGEDNKLKDAVMEIFTIDETNQENFSYQL</sequence>
<dbReference type="EMBL" id="UOEA01000014">
    <property type="protein sequence ID" value="VAV82350.1"/>
    <property type="molecule type" value="Genomic_DNA"/>
</dbReference>
<evidence type="ECO:0000259" key="1">
    <source>
        <dbReference type="Pfam" id="PF16289"/>
    </source>
</evidence>
<dbReference type="AlphaFoldDB" id="A0A3B0QKJ3"/>